<proteinExistence type="predicted"/>
<accession>A0A932M0R1</accession>
<dbReference type="Pfam" id="PF04238">
    <property type="entry name" value="DUF420"/>
    <property type="match status" value="1"/>
</dbReference>
<feature type="transmembrane region" description="Helical" evidence="1">
    <location>
        <begin position="12"/>
        <end position="30"/>
    </location>
</feature>
<keyword evidence="1" id="KW-0812">Transmembrane</keyword>
<keyword evidence="1" id="KW-1133">Transmembrane helix</keyword>
<organism evidence="2 3">
    <name type="scientific">Tectimicrobiota bacterium</name>
    <dbReference type="NCBI Taxonomy" id="2528274"/>
    <lineage>
        <taxon>Bacteria</taxon>
        <taxon>Pseudomonadati</taxon>
        <taxon>Nitrospinota/Tectimicrobiota group</taxon>
        <taxon>Candidatus Tectimicrobiota</taxon>
    </lineage>
</organism>
<dbReference type="InterPro" id="IPR007352">
    <property type="entry name" value="DUF420"/>
</dbReference>
<evidence type="ECO:0000313" key="2">
    <source>
        <dbReference type="EMBL" id="MBI3015112.1"/>
    </source>
</evidence>
<dbReference type="Proteomes" id="UP000741360">
    <property type="component" value="Unassembled WGS sequence"/>
</dbReference>
<gene>
    <name evidence="2" type="ORF">HYY65_08665</name>
</gene>
<dbReference type="AlphaFoldDB" id="A0A932M0R1"/>
<dbReference type="PANTHER" id="PTHR37692">
    <property type="entry name" value="HYPOTHETICAL MEMBRANE SPANNING PROTEIN"/>
    <property type="match status" value="1"/>
</dbReference>
<protein>
    <submittedName>
        <fullName evidence="2">DUF420 domain-containing protein</fullName>
    </submittedName>
</protein>
<feature type="transmembrane region" description="Helical" evidence="1">
    <location>
        <begin position="76"/>
        <end position="101"/>
    </location>
</feature>
<feature type="transmembrane region" description="Helical" evidence="1">
    <location>
        <begin position="113"/>
        <end position="136"/>
    </location>
</feature>
<dbReference type="PANTHER" id="PTHR37692:SF1">
    <property type="entry name" value="DUF420 DOMAIN-CONTAINING PROTEIN"/>
    <property type="match status" value="1"/>
</dbReference>
<sequence>MTALIETLPALGAVLILGSGLLALLGFAFIRRHNVPRHKLCMMGAATLAASFLIVYLTRWALAATTPFRGQGAVRLLYLAILGSHSVLAITLVPLVLLALFRALRSDFARHKRIARVALPIWLYVAGTGWVVYWLLHHY</sequence>
<name>A0A932M0R1_UNCTE</name>
<evidence type="ECO:0000313" key="3">
    <source>
        <dbReference type="Proteomes" id="UP000741360"/>
    </source>
</evidence>
<dbReference type="EMBL" id="JACPSX010000166">
    <property type="protein sequence ID" value="MBI3015112.1"/>
    <property type="molecule type" value="Genomic_DNA"/>
</dbReference>
<feature type="transmembrane region" description="Helical" evidence="1">
    <location>
        <begin position="42"/>
        <end position="64"/>
    </location>
</feature>
<reference evidence="2" key="1">
    <citation type="submission" date="2020-07" db="EMBL/GenBank/DDBJ databases">
        <title>Huge and variable diversity of episymbiotic CPR bacteria and DPANN archaea in groundwater ecosystems.</title>
        <authorList>
            <person name="He C.Y."/>
            <person name="Keren R."/>
            <person name="Whittaker M."/>
            <person name="Farag I.F."/>
            <person name="Doudna J."/>
            <person name="Cate J.H.D."/>
            <person name="Banfield J.F."/>
        </authorList>
    </citation>
    <scope>NUCLEOTIDE SEQUENCE</scope>
    <source>
        <strain evidence="2">NC_groundwater_717_Ag_S-0.2um_59_8</strain>
    </source>
</reference>
<evidence type="ECO:0000256" key="1">
    <source>
        <dbReference type="SAM" id="Phobius"/>
    </source>
</evidence>
<keyword evidence="1" id="KW-0472">Membrane</keyword>
<comment type="caution">
    <text evidence="2">The sequence shown here is derived from an EMBL/GenBank/DDBJ whole genome shotgun (WGS) entry which is preliminary data.</text>
</comment>